<sequence>MCCRDVVWGDIHGQYYDLMKLFEVEGSPADTQYLFLKDSVGQGNFSIECVLYQWSLKISLCGRTTNVVI</sequence>
<evidence type="ECO:0008006" key="3">
    <source>
        <dbReference type="Google" id="ProtNLM"/>
    </source>
</evidence>
<dbReference type="PANTHER" id="PTHR45673">
    <property type="entry name" value="SERINE/THREONINE-PROTEIN PHOSPHATASE 2B CATALYTIC SUBUNIT 1-RELATED"/>
    <property type="match status" value="1"/>
</dbReference>
<evidence type="ECO:0000313" key="2">
    <source>
        <dbReference type="Proteomes" id="UP000054477"/>
    </source>
</evidence>
<protein>
    <recommendedName>
        <fullName evidence="3">Protein-serine/threonine phosphatase</fullName>
    </recommendedName>
</protein>
<name>A0A0C9XT77_9AGAR</name>
<gene>
    <name evidence="1" type="ORF">K443DRAFT_181475</name>
</gene>
<dbReference type="SUPFAM" id="SSF56300">
    <property type="entry name" value="Metallo-dependent phosphatases"/>
    <property type="match status" value="1"/>
</dbReference>
<proteinExistence type="predicted"/>
<dbReference type="GO" id="GO:0097720">
    <property type="term" value="P:calcineurin-mediated signaling"/>
    <property type="evidence" value="ECO:0007669"/>
    <property type="project" value="InterPro"/>
</dbReference>
<evidence type="ECO:0000313" key="1">
    <source>
        <dbReference type="EMBL" id="KIJ99102.1"/>
    </source>
</evidence>
<organism evidence="1 2">
    <name type="scientific">Laccaria amethystina LaAM-08-1</name>
    <dbReference type="NCBI Taxonomy" id="1095629"/>
    <lineage>
        <taxon>Eukaryota</taxon>
        <taxon>Fungi</taxon>
        <taxon>Dikarya</taxon>
        <taxon>Basidiomycota</taxon>
        <taxon>Agaricomycotina</taxon>
        <taxon>Agaricomycetes</taxon>
        <taxon>Agaricomycetidae</taxon>
        <taxon>Agaricales</taxon>
        <taxon>Agaricineae</taxon>
        <taxon>Hydnangiaceae</taxon>
        <taxon>Laccaria</taxon>
    </lineage>
</organism>
<dbReference type="Proteomes" id="UP000054477">
    <property type="component" value="Unassembled WGS sequence"/>
</dbReference>
<dbReference type="PRINTS" id="PR00114">
    <property type="entry name" value="STPHPHTASE"/>
</dbReference>
<dbReference type="STRING" id="1095629.A0A0C9XT77"/>
<dbReference type="EMBL" id="KN838654">
    <property type="protein sequence ID" value="KIJ99102.1"/>
    <property type="molecule type" value="Genomic_DNA"/>
</dbReference>
<dbReference type="AlphaFoldDB" id="A0A0C9XT77"/>
<dbReference type="GO" id="GO:0033192">
    <property type="term" value="F:calmodulin-dependent protein phosphatase activity"/>
    <property type="evidence" value="ECO:0007669"/>
    <property type="project" value="InterPro"/>
</dbReference>
<dbReference type="InterPro" id="IPR029052">
    <property type="entry name" value="Metallo-depent_PP-like"/>
</dbReference>
<keyword evidence="2" id="KW-1185">Reference proteome</keyword>
<dbReference type="InterPro" id="IPR006186">
    <property type="entry name" value="Ser/Thr-sp_prot-phosphatase"/>
</dbReference>
<dbReference type="HOGENOM" id="CLU_2776287_0_0_1"/>
<dbReference type="OrthoDB" id="5593063at2759"/>
<reference evidence="2" key="2">
    <citation type="submission" date="2015-01" db="EMBL/GenBank/DDBJ databases">
        <title>Evolutionary Origins and Diversification of the Mycorrhizal Mutualists.</title>
        <authorList>
            <consortium name="DOE Joint Genome Institute"/>
            <consortium name="Mycorrhizal Genomics Consortium"/>
            <person name="Kohler A."/>
            <person name="Kuo A."/>
            <person name="Nagy L.G."/>
            <person name="Floudas D."/>
            <person name="Copeland A."/>
            <person name="Barry K.W."/>
            <person name="Cichocki N."/>
            <person name="Veneault-Fourrey C."/>
            <person name="LaButti K."/>
            <person name="Lindquist E.A."/>
            <person name="Lipzen A."/>
            <person name="Lundell T."/>
            <person name="Morin E."/>
            <person name="Murat C."/>
            <person name="Riley R."/>
            <person name="Ohm R."/>
            <person name="Sun H."/>
            <person name="Tunlid A."/>
            <person name="Henrissat B."/>
            <person name="Grigoriev I.V."/>
            <person name="Hibbett D.S."/>
            <person name="Martin F."/>
        </authorList>
    </citation>
    <scope>NUCLEOTIDE SEQUENCE [LARGE SCALE GENOMIC DNA]</scope>
    <source>
        <strain evidence="2">LaAM-08-1</strain>
    </source>
</reference>
<dbReference type="InterPro" id="IPR043360">
    <property type="entry name" value="PP2B"/>
</dbReference>
<accession>A0A0C9XT77</accession>
<dbReference type="Gene3D" id="3.60.21.10">
    <property type="match status" value="1"/>
</dbReference>
<reference evidence="1 2" key="1">
    <citation type="submission" date="2014-04" db="EMBL/GenBank/DDBJ databases">
        <authorList>
            <consortium name="DOE Joint Genome Institute"/>
            <person name="Kuo A."/>
            <person name="Kohler A."/>
            <person name="Nagy L.G."/>
            <person name="Floudas D."/>
            <person name="Copeland A."/>
            <person name="Barry K.W."/>
            <person name="Cichocki N."/>
            <person name="Veneault-Fourrey C."/>
            <person name="LaButti K."/>
            <person name="Lindquist E.A."/>
            <person name="Lipzen A."/>
            <person name="Lundell T."/>
            <person name="Morin E."/>
            <person name="Murat C."/>
            <person name="Sun H."/>
            <person name="Tunlid A."/>
            <person name="Henrissat B."/>
            <person name="Grigoriev I.V."/>
            <person name="Hibbett D.S."/>
            <person name="Martin F."/>
            <person name="Nordberg H.P."/>
            <person name="Cantor M.N."/>
            <person name="Hua S.X."/>
        </authorList>
    </citation>
    <scope>NUCLEOTIDE SEQUENCE [LARGE SCALE GENOMIC DNA]</scope>
    <source>
        <strain evidence="1 2">LaAM-08-1</strain>
    </source>
</reference>